<name>A0AAD7CC84_9AGAR</name>
<keyword evidence="12" id="KW-1185">Reference proteome</keyword>
<evidence type="ECO:0000313" key="11">
    <source>
        <dbReference type="EMBL" id="KAJ7644817.1"/>
    </source>
</evidence>
<dbReference type="SUPFAM" id="SSF48264">
    <property type="entry name" value="Cytochrome P450"/>
    <property type="match status" value="1"/>
</dbReference>
<dbReference type="Gene3D" id="1.10.630.10">
    <property type="entry name" value="Cytochrome P450"/>
    <property type="match status" value="1"/>
</dbReference>
<dbReference type="CDD" id="cd11065">
    <property type="entry name" value="CYP64-like"/>
    <property type="match status" value="1"/>
</dbReference>
<accession>A0AAD7CC84</accession>
<sequence length="537" mass="60593">MSKLRHLLLFSRQGLGSQETRSPAFTVALTALLAIICCHRYLRRRSTGTPFPPGPPGLPILGNLLHLPSPTQHPWFKFTEWKDVFGDIVYLHGLGNSIVVLNSLDATTDLLSKHGHLYAERPVFTMVGELMGLDRSMPVMSSTKTWQLHRRLAHTAFSPEAVKKYHRSQEDIAVLTSLAFANYPKRFIDHVRLATGRIVMSVTYGISPQVAEHDYIAHAEDTMMLISRTMVPGAFLVDVIPALKYIPRHLPFRTFHDTAREGRAMMEKMVFPPFFQVKNEMAGDGPKRPSFVSDLLSMPRDNTPLEEAEFQEAVKWTAGSMYGAGGETTYSTVLNFILAMALHPSIQLRAQEEMDAIIGPERLPTIADRASTPYLNAVLKETLRWHPSLPLGLPHRSSKDFVYRGYHIPGDSIVIPNIWAVSRTPDPDFPPEDFVPERFLPRSFEPIDPFSYVFGFGRRICPGKSLAESSIYIVVAYLLHCFSFHPPLDEKGEEKPIEPTWKTGLTSFPNPFECRIVLREESRVVLLEERAAQCDES</sequence>
<dbReference type="PRINTS" id="PR00385">
    <property type="entry name" value="P450"/>
</dbReference>
<evidence type="ECO:0000256" key="10">
    <source>
        <dbReference type="RuleBase" id="RU000461"/>
    </source>
</evidence>
<dbReference type="GO" id="GO:0005506">
    <property type="term" value="F:iron ion binding"/>
    <property type="evidence" value="ECO:0007669"/>
    <property type="project" value="InterPro"/>
</dbReference>
<comment type="cofactor">
    <cofactor evidence="1 9">
        <name>heme</name>
        <dbReference type="ChEBI" id="CHEBI:30413"/>
    </cofactor>
</comment>
<evidence type="ECO:0000256" key="8">
    <source>
        <dbReference type="ARBA" id="ARBA00023033"/>
    </source>
</evidence>
<feature type="binding site" description="axial binding residue" evidence="9">
    <location>
        <position position="461"/>
    </location>
    <ligand>
        <name>heme</name>
        <dbReference type="ChEBI" id="CHEBI:30413"/>
    </ligand>
    <ligandPart>
        <name>Fe</name>
        <dbReference type="ChEBI" id="CHEBI:18248"/>
    </ligandPart>
</feature>
<dbReference type="GO" id="GO:0020037">
    <property type="term" value="F:heme binding"/>
    <property type="evidence" value="ECO:0007669"/>
    <property type="project" value="InterPro"/>
</dbReference>
<evidence type="ECO:0000313" key="12">
    <source>
        <dbReference type="Proteomes" id="UP001221142"/>
    </source>
</evidence>
<dbReference type="PANTHER" id="PTHR46300:SF7">
    <property type="entry name" value="P450, PUTATIVE (EUROFUNG)-RELATED"/>
    <property type="match status" value="1"/>
</dbReference>
<dbReference type="PANTHER" id="PTHR46300">
    <property type="entry name" value="P450, PUTATIVE (EUROFUNG)-RELATED-RELATED"/>
    <property type="match status" value="1"/>
</dbReference>
<dbReference type="Proteomes" id="UP001221142">
    <property type="component" value="Unassembled WGS sequence"/>
</dbReference>
<dbReference type="Pfam" id="PF00067">
    <property type="entry name" value="p450"/>
    <property type="match status" value="1"/>
</dbReference>
<keyword evidence="6 10" id="KW-0560">Oxidoreductase</keyword>
<dbReference type="GO" id="GO:0016705">
    <property type="term" value="F:oxidoreductase activity, acting on paired donors, with incorporation or reduction of molecular oxygen"/>
    <property type="evidence" value="ECO:0007669"/>
    <property type="project" value="InterPro"/>
</dbReference>
<dbReference type="PRINTS" id="PR00463">
    <property type="entry name" value="EP450I"/>
</dbReference>
<evidence type="ECO:0000256" key="7">
    <source>
        <dbReference type="ARBA" id="ARBA00023004"/>
    </source>
</evidence>
<dbReference type="PROSITE" id="PS00086">
    <property type="entry name" value="CYTOCHROME_P450"/>
    <property type="match status" value="1"/>
</dbReference>
<dbReference type="GO" id="GO:0004497">
    <property type="term" value="F:monooxygenase activity"/>
    <property type="evidence" value="ECO:0007669"/>
    <property type="project" value="UniProtKB-KW"/>
</dbReference>
<dbReference type="InterPro" id="IPR017972">
    <property type="entry name" value="Cyt_P450_CS"/>
</dbReference>
<dbReference type="InterPro" id="IPR050364">
    <property type="entry name" value="Cytochrome_P450_fung"/>
</dbReference>
<reference evidence="11" key="1">
    <citation type="submission" date="2023-03" db="EMBL/GenBank/DDBJ databases">
        <title>Massive genome expansion in bonnet fungi (Mycena s.s.) driven by repeated elements and novel gene families across ecological guilds.</title>
        <authorList>
            <consortium name="Lawrence Berkeley National Laboratory"/>
            <person name="Harder C.B."/>
            <person name="Miyauchi S."/>
            <person name="Viragh M."/>
            <person name="Kuo A."/>
            <person name="Thoen E."/>
            <person name="Andreopoulos B."/>
            <person name="Lu D."/>
            <person name="Skrede I."/>
            <person name="Drula E."/>
            <person name="Henrissat B."/>
            <person name="Morin E."/>
            <person name="Kohler A."/>
            <person name="Barry K."/>
            <person name="LaButti K."/>
            <person name="Morin E."/>
            <person name="Salamov A."/>
            <person name="Lipzen A."/>
            <person name="Mereny Z."/>
            <person name="Hegedus B."/>
            <person name="Baldrian P."/>
            <person name="Stursova M."/>
            <person name="Weitz H."/>
            <person name="Taylor A."/>
            <person name="Grigoriev I.V."/>
            <person name="Nagy L.G."/>
            <person name="Martin F."/>
            <person name="Kauserud H."/>
        </authorList>
    </citation>
    <scope>NUCLEOTIDE SEQUENCE</scope>
    <source>
        <strain evidence="11">9284</strain>
    </source>
</reference>
<dbReference type="InterPro" id="IPR001128">
    <property type="entry name" value="Cyt_P450"/>
</dbReference>
<keyword evidence="7 9" id="KW-0408">Iron</keyword>
<comment type="similarity">
    <text evidence="3 10">Belongs to the cytochrome P450 family.</text>
</comment>
<gene>
    <name evidence="11" type="ORF">FB45DRAFT_1053475</name>
</gene>
<proteinExistence type="inferred from homology"/>
<evidence type="ECO:0000256" key="3">
    <source>
        <dbReference type="ARBA" id="ARBA00010617"/>
    </source>
</evidence>
<organism evidence="11 12">
    <name type="scientific">Roridomyces roridus</name>
    <dbReference type="NCBI Taxonomy" id="1738132"/>
    <lineage>
        <taxon>Eukaryota</taxon>
        <taxon>Fungi</taxon>
        <taxon>Dikarya</taxon>
        <taxon>Basidiomycota</taxon>
        <taxon>Agaricomycotina</taxon>
        <taxon>Agaricomycetes</taxon>
        <taxon>Agaricomycetidae</taxon>
        <taxon>Agaricales</taxon>
        <taxon>Marasmiineae</taxon>
        <taxon>Mycenaceae</taxon>
        <taxon>Roridomyces</taxon>
    </lineage>
</organism>
<dbReference type="EMBL" id="JARKIF010000003">
    <property type="protein sequence ID" value="KAJ7644817.1"/>
    <property type="molecule type" value="Genomic_DNA"/>
</dbReference>
<protein>
    <submittedName>
        <fullName evidence="11">Cytochrome P450</fullName>
    </submittedName>
</protein>
<comment type="pathway">
    <text evidence="2">Secondary metabolite biosynthesis.</text>
</comment>
<comment type="caution">
    <text evidence="11">The sequence shown here is derived from an EMBL/GenBank/DDBJ whole genome shotgun (WGS) entry which is preliminary data.</text>
</comment>
<dbReference type="AlphaFoldDB" id="A0AAD7CC84"/>
<evidence type="ECO:0000256" key="5">
    <source>
        <dbReference type="ARBA" id="ARBA00022723"/>
    </source>
</evidence>
<keyword evidence="5 9" id="KW-0479">Metal-binding</keyword>
<evidence type="ECO:0000256" key="2">
    <source>
        <dbReference type="ARBA" id="ARBA00005179"/>
    </source>
</evidence>
<keyword evidence="4 9" id="KW-0349">Heme</keyword>
<evidence type="ECO:0000256" key="1">
    <source>
        <dbReference type="ARBA" id="ARBA00001971"/>
    </source>
</evidence>
<evidence type="ECO:0000256" key="4">
    <source>
        <dbReference type="ARBA" id="ARBA00022617"/>
    </source>
</evidence>
<keyword evidence="8 10" id="KW-0503">Monooxygenase</keyword>
<evidence type="ECO:0000256" key="6">
    <source>
        <dbReference type="ARBA" id="ARBA00023002"/>
    </source>
</evidence>
<evidence type="ECO:0000256" key="9">
    <source>
        <dbReference type="PIRSR" id="PIRSR602401-1"/>
    </source>
</evidence>
<dbReference type="InterPro" id="IPR002401">
    <property type="entry name" value="Cyt_P450_E_grp-I"/>
</dbReference>
<dbReference type="InterPro" id="IPR036396">
    <property type="entry name" value="Cyt_P450_sf"/>
</dbReference>